<keyword evidence="2" id="KW-1185">Reference proteome</keyword>
<evidence type="ECO:0000313" key="2">
    <source>
        <dbReference type="Proteomes" id="UP000499080"/>
    </source>
</evidence>
<evidence type="ECO:0000313" key="1">
    <source>
        <dbReference type="EMBL" id="GBM06540.1"/>
    </source>
</evidence>
<comment type="caution">
    <text evidence="1">The sequence shown here is derived from an EMBL/GenBank/DDBJ whole genome shotgun (WGS) entry which is preliminary data.</text>
</comment>
<sequence length="103" mass="12175">MTDSITSRMQYEQQIPGFSHPFNVPFLKQRENYFGMDILNFNRGQLTRTILDQAPPLQTSAPYQRMIYYPMYDLTSNRPTYTVVLQWNRVSNLNPPAPKPRPY</sequence>
<gene>
    <name evidence="1" type="ORF">AVEN_150373_1</name>
</gene>
<organism evidence="1 2">
    <name type="scientific">Araneus ventricosus</name>
    <name type="common">Orbweaver spider</name>
    <name type="synonym">Epeira ventricosa</name>
    <dbReference type="NCBI Taxonomy" id="182803"/>
    <lineage>
        <taxon>Eukaryota</taxon>
        <taxon>Metazoa</taxon>
        <taxon>Ecdysozoa</taxon>
        <taxon>Arthropoda</taxon>
        <taxon>Chelicerata</taxon>
        <taxon>Arachnida</taxon>
        <taxon>Araneae</taxon>
        <taxon>Araneomorphae</taxon>
        <taxon>Entelegynae</taxon>
        <taxon>Araneoidea</taxon>
        <taxon>Araneidae</taxon>
        <taxon>Araneus</taxon>
    </lineage>
</organism>
<dbReference type="EMBL" id="BGPR01000230">
    <property type="protein sequence ID" value="GBM06540.1"/>
    <property type="molecule type" value="Genomic_DNA"/>
</dbReference>
<dbReference type="AlphaFoldDB" id="A0A4Y2CQ54"/>
<dbReference type="Proteomes" id="UP000499080">
    <property type="component" value="Unassembled WGS sequence"/>
</dbReference>
<protein>
    <submittedName>
        <fullName evidence="1">Uncharacterized protein</fullName>
    </submittedName>
</protein>
<proteinExistence type="predicted"/>
<accession>A0A4Y2CQ54</accession>
<name>A0A4Y2CQ54_ARAVE</name>
<reference evidence="1 2" key="1">
    <citation type="journal article" date="2019" name="Sci. Rep.">
        <title>Orb-weaving spider Araneus ventricosus genome elucidates the spidroin gene catalogue.</title>
        <authorList>
            <person name="Kono N."/>
            <person name="Nakamura H."/>
            <person name="Ohtoshi R."/>
            <person name="Moran D.A.P."/>
            <person name="Shinohara A."/>
            <person name="Yoshida Y."/>
            <person name="Fujiwara M."/>
            <person name="Mori M."/>
            <person name="Tomita M."/>
            <person name="Arakawa K."/>
        </authorList>
    </citation>
    <scope>NUCLEOTIDE SEQUENCE [LARGE SCALE GENOMIC DNA]</scope>
</reference>